<dbReference type="InterPro" id="IPR047137">
    <property type="entry name" value="ORF3"/>
</dbReference>
<evidence type="ECO:0000313" key="2">
    <source>
        <dbReference type="EMBL" id="GJQ15910.1"/>
    </source>
</evidence>
<proteinExistence type="predicted"/>
<dbReference type="InterPro" id="IPR023393">
    <property type="entry name" value="START-like_dom_sf"/>
</dbReference>
<protein>
    <recommendedName>
        <fullName evidence="1">Coenzyme Q-binding protein COQ10 START domain-containing protein</fullName>
    </recommendedName>
</protein>
<dbReference type="InterPro" id="IPR005031">
    <property type="entry name" value="COQ10_START"/>
</dbReference>
<dbReference type="Pfam" id="PF03364">
    <property type="entry name" value="Polyketide_cyc"/>
    <property type="match status" value="1"/>
</dbReference>
<dbReference type="SUPFAM" id="SSF55961">
    <property type="entry name" value="Bet v1-like"/>
    <property type="match status" value="1"/>
</dbReference>
<dbReference type="PANTHER" id="PTHR33824">
    <property type="entry name" value="POLYKETIDE CYCLASE/DEHYDRASE AND LIPID TRANSPORT SUPERFAMILY PROTEIN"/>
    <property type="match status" value="1"/>
</dbReference>
<accession>A0A9C7UV29</accession>
<dbReference type="Gene3D" id="3.30.530.20">
    <property type="match status" value="1"/>
</dbReference>
<evidence type="ECO:0000259" key="1">
    <source>
        <dbReference type="Pfam" id="PF03364"/>
    </source>
</evidence>
<reference evidence="2" key="2">
    <citation type="submission" date="2022-01" db="EMBL/GenBank/DDBJ databases">
        <authorList>
            <person name="Hirooka S."/>
            <person name="Miyagishima S.Y."/>
        </authorList>
    </citation>
    <scope>NUCLEOTIDE SEQUENCE</scope>
    <source>
        <strain evidence="2">NBRC 102759</strain>
    </source>
</reference>
<organism evidence="2 3">
    <name type="scientific">Galdieria partita</name>
    <dbReference type="NCBI Taxonomy" id="83374"/>
    <lineage>
        <taxon>Eukaryota</taxon>
        <taxon>Rhodophyta</taxon>
        <taxon>Bangiophyceae</taxon>
        <taxon>Galdieriales</taxon>
        <taxon>Galdieriaceae</taxon>
        <taxon>Galdieria</taxon>
    </lineage>
</organism>
<gene>
    <name evidence="2" type="ORF">GpartN1_g7701.t1</name>
</gene>
<dbReference type="EMBL" id="BQMJ01000077">
    <property type="protein sequence ID" value="GJQ15910.1"/>
    <property type="molecule type" value="Genomic_DNA"/>
</dbReference>
<dbReference type="Proteomes" id="UP001061958">
    <property type="component" value="Unassembled WGS sequence"/>
</dbReference>
<evidence type="ECO:0000313" key="3">
    <source>
        <dbReference type="Proteomes" id="UP001061958"/>
    </source>
</evidence>
<reference evidence="2" key="1">
    <citation type="journal article" date="2022" name="Proc. Natl. Acad. Sci. U.S.A.">
        <title>Life cycle and functional genomics of the unicellular red alga Galdieria for elucidating algal and plant evolution and industrial use.</title>
        <authorList>
            <person name="Hirooka S."/>
            <person name="Itabashi T."/>
            <person name="Ichinose T.M."/>
            <person name="Onuma R."/>
            <person name="Fujiwara T."/>
            <person name="Yamashita S."/>
            <person name="Jong L.W."/>
            <person name="Tomita R."/>
            <person name="Iwane A.H."/>
            <person name="Miyagishima S.Y."/>
        </authorList>
    </citation>
    <scope>NUCLEOTIDE SEQUENCE</scope>
    <source>
        <strain evidence="2">NBRC 102759</strain>
    </source>
</reference>
<name>A0A9C7UV29_9RHOD</name>
<comment type="caution">
    <text evidence="2">The sequence shown here is derived from an EMBL/GenBank/DDBJ whole genome shotgun (WGS) entry which is preliminary data.</text>
</comment>
<keyword evidence="3" id="KW-1185">Reference proteome</keyword>
<dbReference type="OrthoDB" id="47798at2759"/>
<dbReference type="PANTHER" id="PTHR33824:SF7">
    <property type="entry name" value="POLYKETIDE CYCLASE_DEHYDRASE AND LIPID TRANSPORT SUPERFAMILY PROTEIN"/>
    <property type="match status" value="1"/>
</dbReference>
<sequence length="213" mass="24784">MDTLFIGSDCWWNRKSKFCTHPVCFRRVLARNSSILTINRYRASVPFLLVATSSGEWLGHTVQLNVQVPQYLAFDIYSDLEKMPSWSPWLRSVQVDPKQPEIATWNLSARGLSVSWRSRNTRVQRPHIIAWESLEGLPNRGSVQFQKKGDECTQVELTVEYKVPRFLKVILSNSFVGKFVERTLLEDLKRFRLYALQEYAAQKRTVKNEATNE</sequence>
<feature type="domain" description="Coenzyme Q-binding protein COQ10 START" evidence="1">
    <location>
        <begin position="66"/>
        <end position="188"/>
    </location>
</feature>
<dbReference type="AlphaFoldDB" id="A0A9C7UV29"/>